<dbReference type="CDD" id="cd05930">
    <property type="entry name" value="A_NRPS"/>
    <property type="match status" value="2"/>
</dbReference>
<dbReference type="KEGG" id="whj:H9Q79_09875"/>
<dbReference type="InterPro" id="IPR045851">
    <property type="entry name" value="AMP-bd_C_sf"/>
</dbReference>
<dbReference type="Pfam" id="PF00668">
    <property type="entry name" value="Condensation"/>
    <property type="match status" value="2"/>
</dbReference>
<dbReference type="InterPro" id="IPR036736">
    <property type="entry name" value="ACP-like_sf"/>
</dbReference>
<dbReference type="Gene3D" id="3.30.559.10">
    <property type="entry name" value="Chloramphenicol acetyltransferase-like domain"/>
    <property type="match status" value="2"/>
</dbReference>
<dbReference type="PANTHER" id="PTHR45527">
    <property type="entry name" value="NONRIBOSOMAL PEPTIDE SYNTHETASE"/>
    <property type="match status" value="1"/>
</dbReference>
<dbReference type="GO" id="GO:0005737">
    <property type="term" value="C:cytoplasm"/>
    <property type="evidence" value="ECO:0007669"/>
    <property type="project" value="TreeGrafter"/>
</dbReference>
<dbReference type="GO" id="GO:0031177">
    <property type="term" value="F:phosphopantetheine binding"/>
    <property type="evidence" value="ECO:0007669"/>
    <property type="project" value="TreeGrafter"/>
</dbReference>
<feature type="region of interest" description="Disordered" evidence="6">
    <location>
        <begin position="2024"/>
        <end position="2047"/>
    </location>
</feature>
<name>A0A7G9G8X8_9FIRM</name>
<comment type="cofactor">
    <cofactor evidence="1">
        <name>pantetheine 4'-phosphate</name>
        <dbReference type="ChEBI" id="CHEBI:47942"/>
    </cofactor>
</comment>
<keyword evidence="3" id="KW-0597">Phosphoprotein</keyword>
<dbReference type="InterPro" id="IPR013120">
    <property type="entry name" value="FAR_NAD-bd"/>
</dbReference>
<dbReference type="Gene3D" id="3.30.559.30">
    <property type="entry name" value="Nonribosomal peptide synthetase, condensation domain"/>
    <property type="match status" value="2"/>
</dbReference>
<evidence type="ECO:0000256" key="1">
    <source>
        <dbReference type="ARBA" id="ARBA00001957"/>
    </source>
</evidence>
<feature type="region of interest" description="Disordered" evidence="6">
    <location>
        <begin position="1989"/>
        <end position="2012"/>
    </location>
</feature>
<dbReference type="EMBL" id="CP060635">
    <property type="protein sequence ID" value="QNM07260.1"/>
    <property type="molecule type" value="Genomic_DNA"/>
</dbReference>
<protein>
    <submittedName>
        <fullName evidence="8">Amino acid adenylation domain-containing protein</fullName>
    </submittedName>
</protein>
<keyword evidence="4" id="KW-0436">Ligase</keyword>
<dbReference type="NCBIfam" id="TIGR01733">
    <property type="entry name" value="AA-adenyl-dom"/>
    <property type="match status" value="2"/>
</dbReference>
<dbReference type="GO" id="GO:0008610">
    <property type="term" value="P:lipid biosynthetic process"/>
    <property type="evidence" value="ECO:0007669"/>
    <property type="project" value="UniProtKB-ARBA"/>
</dbReference>
<organism evidence="8 9">
    <name type="scientific">Wansuia hejianensis</name>
    <dbReference type="NCBI Taxonomy" id="2763667"/>
    <lineage>
        <taxon>Bacteria</taxon>
        <taxon>Bacillati</taxon>
        <taxon>Bacillota</taxon>
        <taxon>Clostridia</taxon>
        <taxon>Lachnospirales</taxon>
        <taxon>Lachnospiraceae</taxon>
        <taxon>Wansuia</taxon>
    </lineage>
</organism>
<dbReference type="InterPro" id="IPR036291">
    <property type="entry name" value="NAD(P)-bd_dom_sf"/>
</dbReference>
<dbReference type="InterPro" id="IPR010071">
    <property type="entry name" value="AA_adenyl_dom"/>
</dbReference>
<dbReference type="Pfam" id="PF00550">
    <property type="entry name" value="PP-binding"/>
    <property type="match status" value="2"/>
</dbReference>
<dbReference type="GO" id="GO:0016874">
    <property type="term" value="F:ligase activity"/>
    <property type="evidence" value="ECO:0007669"/>
    <property type="project" value="UniProtKB-KW"/>
</dbReference>
<dbReference type="Pfam" id="PF00501">
    <property type="entry name" value="AMP-binding"/>
    <property type="match status" value="2"/>
</dbReference>
<dbReference type="PROSITE" id="PS00455">
    <property type="entry name" value="AMP_BINDING"/>
    <property type="match status" value="2"/>
</dbReference>
<dbReference type="GO" id="GO:0044550">
    <property type="term" value="P:secondary metabolite biosynthetic process"/>
    <property type="evidence" value="ECO:0007669"/>
    <property type="project" value="TreeGrafter"/>
</dbReference>
<evidence type="ECO:0000256" key="3">
    <source>
        <dbReference type="ARBA" id="ARBA00022553"/>
    </source>
</evidence>
<dbReference type="SUPFAM" id="SSF47336">
    <property type="entry name" value="ACP-like"/>
    <property type="match status" value="2"/>
</dbReference>
<keyword evidence="2" id="KW-0596">Phosphopantetheine</keyword>
<evidence type="ECO:0000256" key="6">
    <source>
        <dbReference type="SAM" id="MobiDB-lite"/>
    </source>
</evidence>
<accession>A0A7G9G8X8</accession>
<dbReference type="InterPro" id="IPR042099">
    <property type="entry name" value="ANL_N_sf"/>
</dbReference>
<gene>
    <name evidence="8" type="ORF">H9Q79_09875</name>
</gene>
<dbReference type="Gene3D" id="2.30.38.10">
    <property type="entry name" value="Luciferase, Domain 3"/>
    <property type="match status" value="1"/>
</dbReference>
<dbReference type="Gene3D" id="3.40.50.720">
    <property type="entry name" value="NAD(P)-binding Rossmann-like Domain"/>
    <property type="match status" value="1"/>
</dbReference>
<dbReference type="InterPro" id="IPR020845">
    <property type="entry name" value="AMP-binding_CS"/>
</dbReference>
<feature type="domain" description="Carrier" evidence="7">
    <location>
        <begin position="958"/>
        <end position="1033"/>
    </location>
</feature>
<evidence type="ECO:0000259" key="7">
    <source>
        <dbReference type="PROSITE" id="PS50075"/>
    </source>
</evidence>
<dbReference type="InterPro" id="IPR023213">
    <property type="entry name" value="CAT-like_dom_sf"/>
</dbReference>
<keyword evidence="9" id="KW-1185">Reference proteome</keyword>
<dbReference type="InterPro" id="IPR006162">
    <property type="entry name" value="Ppantetheine_attach_site"/>
</dbReference>
<dbReference type="SUPFAM" id="SSF52777">
    <property type="entry name" value="CoA-dependent acyltransferases"/>
    <property type="match status" value="4"/>
</dbReference>
<dbReference type="PROSITE" id="PS50075">
    <property type="entry name" value="CARRIER"/>
    <property type="match status" value="1"/>
</dbReference>
<sequence length="2539" mass="282019">MDAKDYGRCFQLSLSQLNIWNLESTLKGTSVNNISATIQIEGRVDFILLQKSIQLVLQADDSLRTRIMLDGDGSPVQYHAVFSEEDFPVYDLSHTSEEGIESWEAAMTRETIPVMGGPLYRFVLFRAGENAGGVLVKTHHIISDGWSQVLVCNRIAQTYLELLEGTFRGLEQSPDYKLHVREEEDYLKSRAYDKDKKYWTRILEESGEPSVLKAVKSAAVSPVGRRISFELPQVLNHAIYGFCMRNRVAPFAVFYMALAIYFKRIGGADRFTIGVPIMNRTNYEFKKTTGMFVTTLPFFNKIDDEWTWNQFNEELTDAWFELLRHQRFPFAHIEKMYLEQRNQEGRLFHIALSYQNSQMAESRDTSVLLSGRWHYSGYQSEQLCIHLTNLFDNKCYSVDYDYLTQFFAREEIERLHHTLCNILLEALGNPDKPIHQLSVLTTEERERVLYTYNRTGRFLEERSVFQALESSAGEYPRRAAAICNGERLTYQALMTRAFDLSGAVLSAAGGEHELAAVLLPRGFSLLAVMVGVLRAGCAYLLLSPDQPAGRINRILEQSQAAVLVTSRDIFRESGLGQLSIPVLFEEEVEQNTGQVPEIQVSPEELAYVVYTSGSTGTPKGVEITQKNLLNFAQAMGPVFGKGAVLSICNVGFDAFMLESIVALLNGRTIVIAGSEEQESPKRLSALIRGYAVGFCSMTPSRLAAFLKEPAFSSAIRNMEAILCGGESFPASLLKKLKNITRAKIYNQYGPSETTVGVSLKELSDAKKITAGRPLDNCRLYVLDRWMNPLPTGVYGHLYVGGCCVGRGYRNAPELTEKSFFENPFENKEMIYFTGDAACWTDDGEIVLAGRLDDQVKLRGLRVEPQEVAACIGSYPGVKAAAARVLELNGQPVLAAYYCADSAIAETELLTFAATYLPYYMIPSCIVRLDSLPVTASGKVDERQLPVPELPDQGELSGEAGSETANAVLEIFQAVLEKDSLGVNSDYFLSGGNSLNAMETVSRMEERFGRTVRIADLYACRTAGRLAACLEEDGPAGQEDRRERAGRITKAPRRSFYPLSPMQQGIYVQSYLDPTGIAYNMPGAFRLSGQLDLKRLEEAFCRLIESDAVFRASFVQEAGGIHVHIADHVEFELQRLEGGDFEEVSHRFLAPFDLSRAPLLRAGIWQEPEGAYVLFIDSHHIIGDGMSTPLVLKRLNAAYNGEELQVPFSYQDYACYLEEKPEQGHRREQEYWKNHLDQLPERLLLPTDEQRPHRFDFKGREVKVALTSEESAACDSYCQKHGLTGYMLFLGAYGLLMAKLTGREDFLLGTPVAGRLHPGTGEICGPFINTLPLRLRPESGKRISVYLEEIRDEVTGLLDHQEISLEEIISLLKLPRSAQNPLYQLMFSQSPVDEGAFSIDGQPMEYLFLTTGTVKMDMTVEAARTGGCYSFQFTYASSLFREETIRFYGRCLRQILAEILSERDQELEQIAVLSPEDYEQYVEIPGLLTTPFVNLPIHRFIEQKVKQAPDCPAVVWHGQTMTRRQLERRACGLAALLKEAGVKPGECIGLGFTRTPDLIAAMIGILKNGCAYVPLLPSFPKERLSYMLETAKASYVLCDRETRSRLPEDLPCQAVEAVERAEEVFEDVKVGDEDLVNVMFTSGSTGKPKGVMLRHRSVSSLFVSIRELLSRADGPILCTTNVVFDSFIGESLFPLAMGKTVVLTDEEEMMLPWKLASVITESGAEIFQVTPARLQMCLGNEAFCKAAASLKLVMLGGEVLTPQLLEKLHAATDAVSVNMYGPTEATVYMTMIDVKPGDHITIGRPLYNQRIYVLDEKLRPVMPTGCGELYMAGECLARGYISRPDLTEQAFLPDPFFPGGRMYKSGDIGRLRLDGSYDFMGRRDSQVKLNGQRVELDEITGAILSSGYARQAATVAVRKEDGSMELCSFYQPSGREKDCREGMVAALRKVLPVYMVPSRILPVQELPLTASSKIDLRALTKLAAEGIRHGLSPEADNAGPAAPAGGGRPVSEAVPAVGGLAPEAVSDGLGSSVPEGAPSAAGESIRTGKGGKSGVDFVLGVWSQVLTKQELNPDESFFDQGGTSLEALNVLSIYFNSHLEMALSQFYEHPTAREQAELLGLAEEGSEARTEAQIEEKEAADSCVAVPEEPLWDTEQKTDSQRAAEEQHRAEQLRNPGTTGSILITGATGFFGVHLLKGLLDSRTDEIFCLVRGDGEKRLNDCLAWYFGNGFALRSRRRLKIVKGDLTKPQLGLEPDAYERLAEKIGEVYHSAADVRHYAADAESFLATNVEGTRNIVEFAKSAGARLHHMSTCSVSGEHLKDGRKSAVFTEDDYNIGQVWEDNIYVKSKFLAEGLVREAAETGLETEIFRLGRLVGRASDGVFQKNPDSNAFYLLMRAFYRTGAVPRTIAEVPVDLTPVDYAAEAVLALRDRPGGTFHIIHPDPPAVGDTVRELQMGIRVVPDQEFTQMLSEAARGPEREQVSVLIDYWYQIRLNPPVIQLSCSRTQESLRLADFHFEIPAPGVLLDGFTQQESWLSKEE</sequence>
<dbReference type="Pfam" id="PF07993">
    <property type="entry name" value="NAD_binding_4"/>
    <property type="match status" value="1"/>
</dbReference>
<proteinExistence type="predicted"/>
<dbReference type="PANTHER" id="PTHR45527:SF1">
    <property type="entry name" value="FATTY ACID SYNTHASE"/>
    <property type="match status" value="1"/>
</dbReference>
<dbReference type="Gene3D" id="3.40.50.980">
    <property type="match status" value="2"/>
</dbReference>
<dbReference type="Gene3D" id="1.10.1200.10">
    <property type="entry name" value="ACP-like"/>
    <property type="match status" value="2"/>
</dbReference>
<keyword evidence="5" id="KW-0045">Antibiotic biosynthesis</keyword>
<dbReference type="GO" id="GO:0017000">
    <property type="term" value="P:antibiotic biosynthetic process"/>
    <property type="evidence" value="ECO:0007669"/>
    <property type="project" value="UniProtKB-KW"/>
</dbReference>
<dbReference type="Gene3D" id="3.30.300.30">
    <property type="match status" value="2"/>
</dbReference>
<dbReference type="GO" id="GO:0043041">
    <property type="term" value="P:amino acid activation for nonribosomal peptide biosynthetic process"/>
    <property type="evidence" value="ECO:0007669"/>
    <property type="project" value="TreeGrafter"/>
</dbReference>
<dbReference type="InterPro" id="IPR001242">
    <property type="entry name" value="Condensation_dom"/>
</dbReference>
<dbReference type="RefSeq" id="WP_249328195.1">
    <property type="nucleotide sequence ID" value="NZ_CP060635.1"/>
</dbReference>
<reference evidence="8 9" key="1">
    <citation type="submission" date="2020-08" db="EMBL/GenBank/DDBJ databases">
        <authorList>
            <person name="Liu C."/>
            <person name="Sun Q."/>
        </authorList>
    </citation>
    <scope>NUCLEOTIDE SEQUENCE [LARGE SCALE GENOMIC DNA]</scope>
    <source>
        <strain evidence="8 9">NSJ-29</strain>
    </source>
</reference>
<evidence type="ECO:0000313" key="9">
    <source>
        <dbReference type="Proteomes" id="UP000515860"/>
    </source>
</evidence>
<dbReference type="CDD" id="cd19531">
    <property type="entry name" value="LCL_NRPS-like"/>
    <property type="match status" value="1"/>
</dbReference>
<evidence type="ECO:0000313" key="8">
    <source>
        <dbReference type="EMBL" id="QNM07260.1"/>
    </source>
</evidence>
<dbReference type="Gene3D" id="3.40.50.12780">
    <property type="entry name" value="N-terminal domain of ligase-like"/>
    <property type="match status" value="1"/>
</dbReference>
<dbReference type="InterPro" id="IPR009081">
    <property type="entry name" value="PP-bd_ACP"/>
</dbReference>
<dbReference type="SUPFAM" id="SSF56801">
    <property type="entry name" value="Acetyl-CoA synthetase-like"/>
    <property type="match status" value="2"/>
</dbReference>
<dbReference type="SUPFAM" id="SSF51735">
    <property type="entry name" value="NAD(P)-binding Rossmann-fold domains"/>
    <property type="match status" value="1"/>
</dbReference>
<evidence type="ECO:0000256" key="2">
    <source>
        <dbReference type="ARBA" id="ARBA00022450"/>
    </source>
</evidence>
<evidence type="ECO:0000256" key="5">
    <source>
        <dbReference type="ARBA" id="ARBA00023194"/>
    </source>
</evidence>
<evidence type="ECO:0000256" key="4">
    <source>
        <dbReference type="ARBA" id="ARBA00022598"/>
    </source>
</evidence>
<dbReference type="InterPro" id="IPR000873">
    <property type="entry name" value="AMP-dep_synth/lig_dom"/>
</dbReference>
<dbReference type="PROSITE" id="PS00012">
    <property type="entry name" value="PHOSPHOPANTETHEINE"/>
    <property type="match status" value="1"/>
</dbReference>
<dbReference type="Proteomes" id="UP000515860">
    <property type="component" value="Chromosome"/>
</dbReference>